<dbReference type="InterPro" id="IPR000847">
    <property type="entry name" value="LysR_HTH_N"/>
</dbReference>
<dbReference type="InterPro" id="IPR036390">
    <property type="entry name" value="WH_DNA-bd_sf"/>
</dbReference>
<dbReference type="RefSeq" id="WP_189576567.1">
    <property type="nucleotide sequence ID" value="NZ_BMXV01000005.1"/>
</dbReference>
<evidence type="ECO:0000256" key="2">
    <source>
        <dbReference type="ARBA" id="ARBA00023015"/>
    </source>
</evidence>
<dbReference type="PANTHER" id="PTHR30537:SF3">
    <property type="entry name" value="TRANSCRIPTIONAL REGULATORY PROTEIN"/>
    <property type="match status" value="1"/>
</dbReference>
<dbReference type="InterPro" id="IPR005119">
    <property type="entry name" value="LysR_subst-bd"/>
</dbReference>
<accession>A0ABQ3B4U4</accession>
<keyword evidence="3" id="KW-0238">DNA-binding</keyword>
<dbReference type="Pfam" id="PF03466">
    <property type="entry name" value="LysR_substrate"/>
    <property type="match status" value="1"/>
</dbReference>
<evidence type="ECO:0000259" key="5">
    <source>
        <dbReference type="PROSITE" id="PS50931"/>
    </source>
</evidence>
<dbReference type="InterPro" id="IPR058163">
    <property type="entry name" value="LysR-type_TF_proteobact-type"/>
</dbReference>
<dbReference type="PROSITE" id="PS50931">
    <property type="entry name" value="HTH_LYSR"/>
    <property type="match status" value="1"/>
</dbReference>
<evidence type="ECO:0000313" key="7">
    <source>
        <dbReference type="Proteomes" id="UP000601597"/>
    </source>
</evidence>
<dbReference type="InterPro" id="IPR036388">
    <property type="entry name" value="WH-like_DNA-bd_sf"/>
</dbReference>
<dbReference type="PANTHER" id="PTHR30537">
    <property type="entry name" value="HTH-TYPE TRANSCRIPTIONAL REGULATOR"/>
    <property type="match status" value="1"/>
</dbReference>
<dbReference type="Pfam" id="PF00126">
    <property type="entry name" value="HTH_1"/>
    <property type="match status" value="1"/>
</dbReference>
<dbReference type="SUPFAM" id="SSF53850">
    <property type="entry name" value="Periplasmic binding protein-like II"/>
    <property type="match status" value="1"/>
</dbReference>
<keyword evidence="4" id="KW-0804">Transcription</keyword>
<evidence type="ECO:0000256" key="3">
    <source>
        <dbReference type="ARBA" id="ARBA00023125"/>
    </source>
</evidence>
<reference evidence="7" key="1">
    <citation type="journal article" date="2019" name="Int. J. Syst. Evol. Microbiol.">
        <title>The Global Catalogue of Microorganisms (GCM) 10K type strain sequencing project: providing services to taxonomists for standard genome sequencing and annotation.</title>
        <authorList>
            <consortium name="The Broad Institute Genomics Platform"/>
            <consortium name="The Broad Institute Genome Sequencing Center for Infectious Disease"/>
            <person name="Wu L."/>
            <person name="Ma J."/>
        </authorList>
    </citation>
    <scope>NUCLEOTIDE SEQUENCE [LARGE SCALE GENOMIC DNA]</scope>
    <source>
        <strain evidence="7">KCTC 22280</strain>
    </source>
</reference>
<dbReference type="Gene3D" id="3.40.190.290">
    <property type="match status" value="1"/>
</dbReference>
<evidence type="ECO:0000256" key="1">
    <source>
        <dbReference type="ARBA" id="ARBA00009437"/>
    </source>
</evidence>
<feature type="domain" description="HTH lysR-type" evidence="5">
    <location>
        <begin position="1"/>
        <end position="58"/>
    </location>
</feature>
<keyword evidence="2" id="KW-0805">Transcription regulation</keyword>
<dbReference type="Proteomes" id="UP000601597">
    <property type="component" value="Unassembled WGS sequence"/>
</dbReference>
<organism evidence="6 7">
    <name type="scientific">Marinobacter zhanjiangensis</name>
    <dbReference type="NCBI Taxonomy" id="578215"/>
    <lineage>
        <taxon>Bacteria</taxon>
        <taxon>Pseudomonadati</taxon>
        <taxon>Pseudomonadota</taxon>
        <taxon>Gammaproteobacteria</taxon>
        <taxon>Pseudomonadales</taxon>
        <taxon>Marinobacteraceae</taxon>
        <taxon>Marinobacter</taxon>
    </lineage>
</organism>
<dbReference type="SUPFAM" id="SSF46785">
    <property type="entry name" value="Winged helix' DNA-binding domain"/>
    <property type="match status" value="1"/>
</dbReference>
<evidence type="ECO:0000313" key="6">
    <source>
        <dbReference type="EMBL" id="GGY75252.1"/>
    </source>
</evidence>
<keyword evidence="7" id="KW-1185">Reference proteome</keyword>
<sequence length="302" mass="33521">MDWDYLRYVHALTNGGTLARAGELLGVHQTTVLRRLDQMEEELGVQLFERNRDGLALTPAGDLAFREADRLSVDMENLERRLVGQEAQPEGRVRLATTDSLLNGLLAPLLADLLVDHPGIELEAISSTDVAGLTQRDADLVLRPTNQPQQTQVGARIGCIESAIYGSQAYLDRHPFDESDLPGTHVWVIPDDSFVHLATGRWYRRNLRRATATLRCNSLLGMCGLIRSGGGLGVLPCYLGDRTADLKRLSSPLEGESIDLWLLAQQDSRRMARIRVAQNFLTDRLMSLQPLLDGRQTTGDRS</sequence>
<name>A0ABQ3B4U4_9GAMM</name>
<dbReference type="Gene3D" id="1.10.10.10">
    <property type="entry name" value="Winged helix-like DNA-binding domain superfamily/Winged helix DNA-binding domain"/>
    <property type="match status" value="1"/>
</dbReference>
<protein>
    <submittedName>
        <fullName evidence="6">LysR family transcriptional regulator</fullName>
    </submittedName>
</protein>
<comment type="similarity">
    <text evidence="1">Belongs to the LysR transcriptional regulatory family.</text>
</comment>
<evidence type="ECO:0000256" key="4">
    <source>
        <dbReference type="ARBA" id="ARBA00023163"/>
    </source>
</evidence>
<gene>
    <name evidence="6" type="ORF">GCM10007071_23090</name>
</gene>
<proteinExistence type="inferred from homology"/>
<dbReference type="EMBL" id="BMXV01000005">
    <property type="protein sequence ID" value="GGY75252.1"/>
    <property type="molecule type" value="Genomic_DNA"/>
</dbReference>
<comment type="caution">
    <text evidence="6">The sequence shown here is derived from an EMBL/GenBank/DDBJ whole genome shotgun (WGS) entry which is preliminary data.</text>
</comment>